<evidence type="ECO:0000256" key="1">
    <source>
        <dbReference type="SAM" id="MobiDB-lite"/>
    </source>
</evidence>
<dbReference type="AlphaFoldDB" id="A0A839Q1M2"/>
<sequence>MISRPGDDVPAQLARRRDAAHRSEPLECCSCRDPLTCHCHEQVQPITEHQLDGWSAAALHLLDNGLSPAVPVDVQRRLWRRGGSDRALAQRLRGVCSDRAA</sequence>
<protein>
    <submittedName>
        <fullName evidence="2">Uncharacterized protein</fullName>
    </submittedName>
</protein>
<proteinExistence type="predicted"/>
<feature type="region of interest" description="Disordered" evidence="1">
    <location>
        <begin position="1"/>
        <end position="22"/>
    </location>
</feature>
<reference evidence="2 3" key="1">
    <citation type="submission" date="2020-08" db="EMBL/GenBank/DDBJ databases">
        <title>The Agave Microbiome: Exploring the role of microbial communities in plant adaptations to desert environments.</title>
        <authorList>
            <person name="Partida-Martinez L.P."/>
        </authorList>
    </citation>
    <scope>NUCLEOTIDE SEQUENCE [LARGE SCALE GENOMIC DNA]</scope>
    <source>
        <strain evidence="2 3">AT2.18</strain>
    </source>
</reference>
<organism evidence="2 3">
    <name type="scientific">Mycolicibacterium iranicum</name>
    <name type="common">Mycobacterium iranicum</name>
    <dbReference type="NCBI Taxonomy" id="912594"/>
    <lineage>
        <taxon>Bacteria</taxon>
        <taxon>Bacillati</taxon>
        <taxon>Actinomycetota</taxon>
        <taxon>Actinomycetes</taxon>
        <taxon>Mycobacteriales</taxon>
        <taxon>Mycobacteriaceae</taxon>
        <taxon>Mycolicibacterium</taxon>
    </lineage>
</organism>
<keyword evidence="3" id="KW-1185">Reference proteome</keyword>
<name>A0A839Q1M2_MYCIR</name>
<dbReference type="RefSeq" id="WP_183467504.1">
    <property type="nucleotide sequence ID" value="NZ_JACHVU010000003.1"/>
</dbReference>
<evidence type="ECO:0000313" key="3">
    <source>
        <dbReference type="Proteomes" id="UP000550501"/>
    </source>
</evidence>
<gene>
    <name evidence="2" type="ORF">FHR72_001716</name>
</gene>
<dbReference type="Proteomes" id="UP000550501">
    <property type="component" value="Unassembled WGS sequence"/>
</dbReference>
<accession>A0A839Q1M2</accession>
<comment type="caution">
    <text evidence="2">The sequence shown here is derived from an EMBL/GenBank/DDBJ whole genome shotgun (WGS) entry which is preliminary data.</text>
</comment>
<dbReference type="EMBL" id="JACHVU010000003">
    <property type="protein sequence ID" value="MBB2990248.1"/>
    <property type="molecule type" value="Genomic_DNA"/>
</dbReference>
<evidence type="ECO:0000313" key="2">
    <source>
        <dbReference type="EMBL" id="MBB2990248.1"/>
    </source>
</evidence>